<evidence type="ECO:0000313" key="1">
    <source>
        <dbReference type="EMBL" id="TGY80326.1"/>
    </source>
</evidence>
<dbReference type="EMBL" id="SRYB01000003">
    <property type="protein sequence ID" value="TGY80326.1"/>
    <property type="molecule type" value="Genomic_DNA"/>
</dbReference>
<comment type="caution">
    <text evidence="1">The sequence shown here is derived from an EMBL/GenBank/DDBJ whole genome shotgun (WGS) entry which is preliminary data.</text>
</comment>
<proteinExistence type="predicted"/>
<dbReference type="Proteomes" id="UP000306319">
    <property type="component" value="Unassembled WGS sequence"/>
</dbReference>
<organism evidence="1 2">
    <name type="scientific">Lepagella muris</name>
    <dbReference type="NCBI Taxonomy" id="3032870"/>
    <lineage>
        <taxon>Bacteria</taxon>
        <taxon>Pseudomonadati</taxon>
        <taxon>Bacteroidota</taxon>
        <taxon>Bacteroidia</taxon>
        <taxon>Bacteroidales</taxon>
        <taxon>Muribaculaceae</taxon>
        <taxon>Lepagella</taxon>
    </lineage>
</organism>
<reference evidence="1" key="1">
    <citation type="submission" date="2019-04" db="EMBL/GenBank/DDBJ databases">
        <title>Microbes associate with the intestines of laboratory mice.</title>
        <authorList>
            <person name="Navarre W."/>
            <person name="Wong E."/>
            <person name="Huang K."/>
            <person name="Tropini C."/>
            <person name="Ng K."/>
            <person name="Yu B."/>
        </authorList>
    </citation>
    <scope>NUCLEOTIDE SEQUENCE</scope>
    <source>
        <strain evidence="1">NM04_E33</strain>
    </source>
</reference>
<sequence>MKSDNTLKTMTVLITIVFLIMAMKTAYAGTNGSSSNPGTALFWLDATWIFTLYEAPFLLAVFVAGPMVNDAMPAIFATGRKCAAALKQNLSKTVDSGNAPESLKADDIAVTCDRQGEEGEVSVVENDKTAELSEEIIGYISGTFGNLLSDEQIEKLLDNFRKLNTCGPFEVVEKRKLQGVFEFDLIHFAWNVCRRIHNPDTCPKIFGFATAEMIKASFPLTLQNYAVSTIKSRLKDSDATTKFRLQIIEVNRPLVPYIFPVPEEAG</sequence>
<evidence type="ECO:0000313" key="2">
    <source>
        <dbReference type="Proteomes" id="UP000306319"/>
    </source>
</evidence>
<protein>
    <submittedName>
        <fullName evidence="1">Uncharacterized protein</fullName>
    </submittedName>
</protein>
<keyword evidence="2" id="KW-1185">Reference proteome</keyword>
<name>A0AC61RLX4_9BACT</name>
<gene>
    <name evidence="1" type="ORF">E5331_03570</name>
</gene>
<accession>A0AC61RLX4</accession>